<dbReference type="OrthoDB" id="9807744at2"/>
<feature type="transmembrane region" description="Helical" evidence="1">
    <location>
        <begin position="111"/>
        <end position="139"/>
    </location>
</feature>
<accession>A0A1B3B7Z4</accession>
<organism evidence="3 4">
    <name type="scientific">Kangiella sediminilitoris</name>
    <dbReference type="NCBI Taxonomy" id="1144748"/>
    <lineage>
        <taxon>Bacteria</taxon>
        <taxon>Pseudomonadati</taxon>
        <taxon>Pseudomonadota</taxon>
        <taxon>Gammaproteobacteria</taxon>
        <taxon>Kangiellales</taxon>
        <taxon>Kangiellaceae</taxon>
        <taxon>Kangiella</taxon>
    </lineage>
</organism>
<keyword evidence="1" id="KW-0472">Membrane</keyword>
<feature type="transmembrane region" description="Helical" evidence="1">
    <location>
        <begin position="337"/>
        <end position="359"/>
    </location>
</feature>
<gene>
    <name evidence="3" type="ORF">KS2013_186</name>
</gene>
<feature type="transmembrane region" description="Helical" evidence="1">
    <location>
        <begin position="151"/>
        <end position="170"/>
    </location>
</feature>
<feature type="transmembrane region" description="Helical" evidence="1">
    <location>
        <begin position="222"/>
        <end position="244"/>
    </location>
</feature>
<dbReference type="Pfam" id="PF04235">
    <property type="entry name" value="DUF418"/>
    <property type="match status" value="1"/>
</dbReference>
<proteinExistence type="predicted"/>
<dbReference type="PANTHER" id="PTHR30590">
    <property type="entry name" value="INNER MEMBRANE PROTEIN"/>
    <property type="match status" value="1"/>
</dbReference>
<dbReference type="Proteomes" id="UP000094147">
    <property type="component" value="Chromosome"/>
</dbReference>
<dbReference type="EMBL" id="CP012418">
    <property type="protein sequence ID" value="AOE48914.1"/>
    <property type="molecule type" value="Genomic_DNA"/>
</dbReference>
<feature type="domain" description="DUF418" evidence="2">
    <location>
        <begin position="243"/>
        <end position="404"/>
    </location>
</feature>
<feature type="transmembrane region" description="Helical" evidence="1">
    <location>
        <begin position="366"/>
        <end position="385"/>
    </location>
</feature>
<dbReference type="RefSeq" id="WP_068988514.1">
    <property type="nucleotide sequence ID" value="NZ_CP012418.1"/>
</dbReference>
<keyword evidence="1" id="KW-0812">Transmembrane</keyword>
<feature type="transmembrane region" description="Helical" evidence="1">
    <location>
        <begin position="286"/>
        <end position="317"/>
    </location>
</feature>
<dbReference type="STRING" id="1144748.KS2013_186"/>
<protein>
    <recommendedName>
        <fullName evidence="2">DUF418 domain-containing protein</fullName>
    </recommendedName>
</protein>
<dbReference type="PATRIC" id="fig|1144748.3.peg.190"/>
<evidence type="ECO:0000313" key="3">
    <source>
        <dbReference type="EMBL" id="AOE48914.1"/>
    </source>
</evidence>
<dbReference type="KEGG" id="ksd:KS2013_186"/>
<evidence type="ECO:0000256" key="1">
    <source>
        <dbReference type="SAM" id="Phobius"/>
    </source>
</evidence>
<feature type="transmembrane region" description="Helical" evidence="1">
    <location>
        <begin position="26"/>
        <end position="47"/>
    </location>
</feature>
<dbReference type="InterPro" id="IPR052529">
    <property type="entry name" value="Bact_Transport_Assoc"/>
</dbReference>
<reference evidence="4" key="1">
    <citation type="submission" date="2015-08" db="EMBL/GenBank/DDBJ databases">
        <authorList>
            <person name="Kim K.M."/>
        </authorList>
    </citation>
    <scope>NUCLEOTIDE SEQUENCE [LARGE SCALE GENOMIC DNA]</scope>
    <source>
        <strain evidence="4">KCTC 23892</strain>
    </source>
</reference>
<evidence type="ECO:0000313" key="4">
    <source>
        <dbReference type="Proteomes" id="UP000094147"/>
    </source>
</evidence>
<keyword evidence="4" id="KW-1185">Reference proteome</keyword>
<name>A0A1B3B7Z4_9GAMM</name>
<sequence>MIITTTQLSPTTGNERFHSLDLIRGIAVAGILIMNIYAFANIFAYYLNPYAIEEPTTLDLGTWAFTHIFADQKFYTLFSMLFGAGILLMAERARDSQISPAKLHYKRMFWLLVFGVIHAIFIWYGDILVTYAIAGLWVFLFALRTEARTKLIVGSIFITIILILMAGFALSAEQIPEKDKIDMIDMLIPSPELIQRETEPYISTYGAQLEHRIQFFLANLPMAAFFFGFFRIGGSMLIGMGLYQLGVLTAQRSRSFYIKLTAFGLISGLSLTLYDTYALLTSQFDFATAMFSFMALNSLAALFMALGYIGLFCLWVQSNVWQGFRARLEAVGKMAFSNYIAQSLICTTLFYSHGFGLFAQLSRFELLMIVFIIFTAQLLWSPWWLKHFKFGPLEWLWRSLSYFKIQPFKR</sequence>
<dbReference type="AlphaFoldDB" id="A0A1B3B7Z4"/>
<dbReference type="PANTHER" id="PTHR30590:SF2">
    <property type="entry name" value="INNER MEMBRANE PROTEIN"/>
    <property type="match status" value="1"/>
</dbReference>
<feature type="transmembrane region" description="Helical" evidence="1">
    <location>
        <begin position="74"/>
        <end position="90"/>
    </location>
</feature>
<feature type="transmembrane region" description="Helical" evidence="1">
    <location>
        <begin position="256"/>
        <end position="274"/>
    </location>
</feature>
<evidence type="ECO:0000259" key="2">
    <source>
        <dbReference type="Pfam" id="PF04235"/>
    </source>
</evidence>
<keyword evidence="1" id="KW-1133">Transmembrane helix</keyword>
<dbReference type="InterPro" id="IPR007349">
    <property type="entry name" value="DUF418"/>
</dbReference>